<organism evidence="7 8">
    <name type="scientific">Fusarium sarcochroum</name>
    <dbReference type="NCBI Taxonomy" id="1208366"/>
    <lineage>
        <taxon>Eukaryota</taxon>
        <taxon>Fungi</taxon>
        <taxon>Dikarya</taxon>
        <taxon>Ascomycota</taxon>
        <taxon>Pezizomycotina</taxon>
        <taxon>Sordariomycetes</taxon>
        <taxon>Hypocreomycetidae</taxon>
        <taxon>Hypocreales</taxon>
        <taxon>Nectriaceae</taxon>
        <taxon>Fusarium</taxon>
        <taxon>Fusarium lateritium species complex</taxon>
    </lineage>
</organism>
<feature type="transmembrane region" description="Helical" evidence="5">
    <location>
        <begin position="244"/>
        <end position="263"/>
    </location>
</feature>
<feature type="transmembrane region" description="Helical" evidence="5">
    <location>
        <begin position="324"/>
        <end position="344"/>
    </location>
</feature>
<dbReference type="PANTHER" id="PTHR11360">
    <property type="entry name" value="MONOCARBOXYLATE TRANSPORTER"/>
    <property type="match status" value="1"/>
</dbReference>
<evidence type="ECO:0000259" key="6">
    <source>
        <dbReference type="PROSITE" id="PS50850"/>
    </source>
</evidence>
<evidence type="ECO:0000313" key="7">
    <source>
        <dbReference type="EMBL" id="KAF4964215.1"/>
    </source>
</evidence>
<dbReference type="GO" id="GO:0022857">
    <property type="term" value="F:transmembrane transporter activity"/>
    <property type="evidence" value="ECO:0007669"/>
    <property type="project" value="InterPro"/>
</dbReference>
<feature type="transmembrane region" description="Helical" evidence="5">
    <location>
        <begin position="379"/>
        <end position="398"/>
    </location>
</feature>
<sequence length="478" mass="52415">MLGFAFGLGQLHKFELGPQERLVMTEAEPEAELGYRIRQDTKKRNSHRSSLPGWQKSTQSSADHRSTNKKLSLAPTDRGPAAWKFLAGCFIIEAVLWGFPLAFGVFQEHYSRQPEFQDSSSSIAVIGTVASSIYFLGAPFATPMVKRFHRWQRHMVLVGTVICILSLLGASFANSVNVLIVTQGVLYGLGFLLLYFPLLSMLNEWFVHRRGFAYAIVYTGGGFSGIGLPFLYEWLLDQYGFRTTLRITVVAQVILIGPILPLLKGRLPASSRAAVQRVDLGFFQNPIFWVLTFSNLSQGFAYYIPSLYLPTFASTMGLSGPIGALVLALHNLATVIGQLGFGYLSDRVNNVLSLVSFTSLVASVATFTLWGFAHSLAPLIMFSIVYGFFAGAYVVFWSRFGSMLSDDPQPVYSLMAFGKGLGNVVTGPVSESLLSRSAPSNYGHGGFGPLIIYLGVLMLASSLGVVSWQAKRFVSRLL</sequence>
<feature type="region of interest" description="Disordered" evidence="4">
    <location>
        <begin position="34"/>
        <end position="73"/>
    </location>
</feature>
<feature type="transmembrane region" description="Helical" evidence="5">
    <location>
        <begin position="81"/>
        <end position="103"/>
    </location>
</feature>
<keyword evidence="5" id="KW-0812">Transmembrane</keyword>
<evidence type="ECO:0000256" key="2">
    <source>
        <dbReference type="ARBA" id="ARBA00006727"/>
    </source>
</evidence>
<feature type="transmembrane region" description="Helical" evidence="5">
    <location>
        <begin position="179"/>
        <end position="199"/>
    </location>
</feature>
<accession>A0A8H4TUA5</accession>
<keyword evidence="8" id="KW-1185">Reference proteome</keyword>
<dbReference type="EMBL" id="JABEXW010000422">
    <property type="protein sequence ID" value="KAF4964215.1"/>
    <property type="molecule type" value="Genomic_DNA"/>
</dbReference>
<feature type="transmembrane region" description="Helical" evidence="5">
    <location>
        <begin position="211"/>
        <end position="232"/>
    </location>
</feature>
<name>A0A8H4TUA5_9HYPO</name>
<feature type="domain" description="Major facilitator superfamily (MFS) profile" evidence="6">
    <location>
        <begin position="287"/>
        <end position="478"/>
    </location>
</feature>
<evidence type="ECO:0000256" key="1">
    <source>
        <dbReference type="ARBA" id="ARBA00004141"/>
    </source>
</evidence>
<dbReference type="SUPFAM" id="SSF103473">
    <property type="entry name" value="MFS general substrate transporter"/>
    <property type="match status" value="1"/>
</dbReference>
<reference evidence="7" key="2">
    <citation type="submission" date="2020-05" db="EMBL/GenBank/DDBJ databases">
        <authorList>
            <person name="Kim H.-S."/>
            <person name="Proctor R.H."/>
            <person name="Brown D.W."/>
        </authorList>
    </citation>
    <scope>NUCLEOTIDE SEQUENCE</scope>
    <source>
        <strain evidence="7">NRRL 20472</strain>
    </source>
</reference>
<feature type="transmembrane region" description="Helical" evidence="5">
    <location>
        <begin position="410"/>
        <end position="430"/>
    </location>
</feature>
<reference evidence="7" key="1">
    <citation type="journal article" date="2020" name="BMC Genomics">
        <title>Correction to: Identification and distribution of gene clusters required for synthesis of sphingolipid metabolism inhibitors in diverse species of the filamentous fungus Fusarium.</title>
        <authorList>
            <person name="Kim H.S."/>
            <person name="Lohmar J.M."/>
            <person name="Busman M."/>
            <person name="Brown D.W."/>
            <person name="Naumann T.A."/>
            <person name="Divon H.H."/>
            <person name="Lysoe E."/>
            <person name="Uhlig S."/>
            <person name="Proctor R.H."/>
        </authorList>
    </citation>
    <scope>NUCLEOTIDE SEQUENCE</scope>
    <source>
        <strain evidence="7">NRRL 20472</strain>
    </source>
</reference>
<dbReference type="Proteomes" id="UP000622797">
    <property type="component" value="Unassembled WGS sequence"/>
</dbReference>
<comment type="subcellular location">
    <subcellularLocation>
        <location evidence="1">Membrane</location>
        <topology evidence="1">Multi-pass membrane protein</topology>
    </subcellularLocation>
</comment>
<dbReference type="PANTHER" id="PTHR11360:SF287">
    <property type="entry name" value="MFS MONOCARBOXYLATE TRANSPORTER"/>
    <property type="match status" value="1"/>
</dbReference>
<keyword evidence="3" id="KW-0325">Glycoprotein</keyword>
<feature type="transmembrane region" description="Helical" evidence="5">
    <location>
        <begin position="154"/>
        <end position="173"/>
    </location>
</feature>
<keyword evidence="5" id="KW-0472">Membrane</keyword>
<dbReference type="InterPro" id="IPR036259">
    <property type="entry name" value="MFS_trans_sf"/>
</dbReference>
<evidence type="ECO:0000313" key="8">
    <source>
        <dbReference type="Proteomes" id="UP000622797"/>
    </source>
</evidence>
<dbReference type="InterPro" id="IPR050327">
    <property type="entry name" value="Proton-linked_MCT"/>
</dbReference>
<evidence type="ECO:0000256" key="4">
    <source>
        <dbReference type="SAM" id="MobiDB-lite"/>
    </source>
</evidence>
<dbReference type="OrthoDB" id="2213137at2759"/>
<dbReference type="InterPro" id="IPR011701">
    <property type="entry name" value="MFS"/>
</dbReference>
<feature type="compositionally biased region" description="Basic and acidic residues" evidence="4">
    <location>
        <begin position="34"/>
        <end position="43"/>
    </location>
</feature>
<evidence type="ECO:0000256" key="3">
    <source>
        <dbReference type="ARBA" id="ARBA00023180"/>
    </source>
</evidence>
<feature type="transmembrane region" description="Helical" evidence="5">
    <location>
        <begin position="123"/>
        <end position="142"/>
    </location>
</feature>
<proteinExistence type="inferred from homology"/>
<feature type="transmembrane region" description="Helical" evidence="5">
    <location>
        <begin position="283"/>
        <end position="304"/>
    </location>
</feature>
<dbReference type="AlphaFoldDB" id="A0A8H4TUA5"/>
<dbReference type="InterPro" id="IPR020846">
    <property type="entry name" value="MFS_dom"/>
</dbReference>
<protein>
    <recommendedName>
        <fullName evidence="6">Major facilitator superfamily (MFS) profile domain-containing protein</fullName>
    </recommendedName>
</protein>
<feature type="transmembrane region" description="Helical" evidence="5">
    <location>
        <begin position="351"/>
        <end position="373"/>
    </location>
</feature>
<dbReference type="PROSITE" id="PS50850">
    <property type="entry name" value="MFS"/>
    <property type="match status" value="1"/>
</dbReference>
<dbReference type="Gene3D" id="1.20.1250.20">
    <property type="entry name" value="MFS general substrate transporter like domains"/>
    <property type="match status" value="2"/>
</dbReference>
<evidence type="ECO:0000256" key="5">
    <source>
        <dbReference type="SAM" id="Phobius"/>
    </source>
</evidence>
<dbReference type="GO" id="GO:0016020">
    <property type="term" value="C:membrane"/>
    <property type="evidence" value="ECO:0007669"/>
    <property type="project" value="UniProtKB-SubCell"/>
</dbReference>
<comment type="similarity">
    <text evidence="2">Belongs to the major facilitator superfamily. Monocarboxylate porter (TC 2.A.1.13) family.</text>
</comment>
<keyword evidence="5" id="KW-1133">Transmembrane helix</keyword>
<gene>
    <name evidence="7" type="ORF">FSARC_7849</name>
</gene>
<dbReference type="Pfam" id="PF07690">
    <property type="entry name" value="MFS_1"/>
    <property type="match status" value="1"/>
</dbReference>
<comment type="caution">
    <text evidence="7">The sequence shown here is derived from an EMBL/GenBank/DDBJ whole genome shotgun (WGS) entry which is preliminary data.</text>
</comment>
<feature type="transmembrane region" description="Helical" evidence="5">
    <location>
        <begin position="450"/>
        <end position="468"/>
    </location>
</feature>